<dbReference type="RefSeq" id="WP_012862796.1">
    <property type="nucleotide sequence ID" value="NC_013517.1"/>
</dbReference>
<organism evidence="1 2">
    <name type="scientific">Sebaldella termitidis (strain ATCC 33386 / NCTC 11300)</name>
    <dbReference type="NCBI Taxonomy" id="526218"/>
    <lineage>
        <taxon>Bacteria</taxon>
        <taxon>Fusobacteriati</taxon>
        <taxon>Fusobacteriota</taxon>
        <taxon>Fusobacteriia</taxon>
        <taxon>Fusobacteriales</taxon>
        <taxon>Leptotrichiaceae</taxon>
        <taxon>Sebaldella</taxon>
    </lineage>
</organism>
<dbReference type="Proteomes" id="UP000000845">
    <property type="component" value="Chromosome"/>
</dbReference>
<sequence>MKILSYKPREEKYGFILFSAKFGDRWDSIKEEDHIFIYSSDFEHITESVKSIYPFADPETKEIQEFFDACGMNCIPAVEWSKILIDLYKKEYKDIYLQRFIENFCNWIMDKKSDSDEIMIWGTL</sequence>
<dbReference type="EMBL" id="CP001739">
    <property type="protein sequence ID" value="ACZ10214.1"/>
    <property type="molecule type" value="Genomic_DNA"/>
</dbReference>
<protein>
    <submittedName>
        <fullName evidence="1">Uncharacterized protein</fullName>
    </submittedName>
</protein>
<reference evidence="2" key="1">
    <citation type="submission" date="2009-09" db="EMBL/GenBank/DDBJ databases">
        <title>The complete chromosome of Sebaldella termitidis ATCC 33386.</title>
        <authorList>
            <consortium name="US DOE Joint Genome Institute (JGI-PGF)"/>
            <person name="Lucas S."/>
            <person name="Copeland A."/>
            <person name="Lapidus A."/>
            <person name="Glavina del Rio T."/>
            <person name="Dalin E."/>
            <person name="Tice H."/>
            <person name="Bruce D."/>
            <person name="Goodwin L."/>
            <person name="Pitluck S."/>
            <person name="Kyrpides N."/>
            <person name="Mavromatis K."/>
            <person name="Ivanova N."/>
            <person name="Mikhailova N."/>
            <person name="Sims D."/>
            <person name="Meincke L."/>
            <person name="Brettin T."/>
            <person name="Detter J.C."/>
            <person name="Han C."/>
            <person name="Larimer F."/>
            <person name="Land M."/>
            <person name="Hauser L."/>
            <person name="Markowitz V."/>
            <person name="Cheng J.F."/>
            <person name="Hugenholtz P."/>
            <person name="Woyke T."/>
            <person name="Wu D."/>
            <person name="Eisen J.A."/>
        </authorList>
    </citation>
    <scope>NUCLEOTIDE SEQUENCE [LARGE SCALE GENOMIC DNA]</scope>
    <source>
        <strain evidence="2">ATCC 33386 / NCTC 11300</strain>
    </source>
</reference>
<keyword evidence="2" id="KW-1185">Reference proteome</keyword>
<dbReference type="HOGENOM" id="CLU_1904686_0_0_0"/>
<dbReference type="AlphaFoldDB" id="D1AQF4"/>
<dbReference type="STRING" id="526218.Sterm_3375"/>
<gene>
    <name evidence="1" type="ordered locus">Sterm_3375</name>
</gene>
<proteinExistence type="predicted"/>
<name>D1AQF4_SEBTE</name>
<dbReference type="KEGG" id="str:Sterm_3375"/>
<evidence type="ECO:0000313" key="1">
    <source>
        <dbReference type="EMBL" id="ACZ10214.1"/>
    </source>
</evidence>
<accession>D1AQF4</accession>
<evidence type="ECO:0000313" key="2">
    <source>
        <dbReference type="Proteomes" id="UP000000845"/>
    </source>
</evidence>
<reference evidence="1 2" key="2">
    <citation type="journal article" date="2010" name="Stand. Genomic Sci.">
        <title>Complete genome sequence of Sebaldella termitidis type strain (NCTC 11300).</title>
        <authorList>
            <person name="Harmon-Smith M."/>
            <person name="Celia L."/>
            <person name="Chertkov O."/>
            <person name="Lapidus A."/>
            <person name="Copeland A."/>
            <person name="Glavina Del Rio T."/>
            <person name="Nolan M."/>
            <person name="Lucas S."/>
            <person name="Tice H."/>
            <person name="Cheng J.F."/>
            <person name="Han C."/>
            <person name="Detter J.C."/>
            <person name="Bruce D."/>
            <person name="Goodwin L."/>
            <person name="Pitluck S."/>
            <person name="Pati A."/>
            <person name="Liolios K."/>
            <person name="Ivanova N."/>
            <person name="Mavromatis K."/>
            <person name="Mikhailova N."/>
            <person name="Chen A."/>
            <person name="Palaniappan K."/>
            <person name="Land M."/>
            <person name="Hauser L."/>
            <person name="Chang Y.J."/>
            <person name="Jeffries C.D."/>
            <person name="Brettin T."/>
            <person name="Goker M."/>
            <person name="Beck B."/>
            <person name="Bristow J."/>
            <person name="Eisen J.A."/>
            <person name="Markowitz V."/>
            <person name="Hugenholtz P."/>
            <person name="Kyrpides N.C."/>
            <person name="Klenk H.P."/>
            <person name="Chen F."/>
        </authorList>
    </citation>
    <scope>NUCLEOTIDE SEQUENCE [LARGE SCALE GENOMIC DNA]</scope>
    <source>
        <strain evidence="2">ATCC 33386 / NCTC 11300</strain>
    </source>
</reference>